<dbReference type="RefSeq" id="WP_285152404.1">
    <property type="nucleotide sequence ID" value="NZ_JASSPP010000001.1"/>
</dbReference>
<dbReference type="InterPro" id="IPR025540">
    <property type="entry name" value="FlK"/>
</dbReference>
<dbReference type="EMBL" id="JASSPP010000001">
    <property type="protein sequence ID" value="MDK9579983.1"/>
    <property type="molecule type" value="Genomic_DNA"/>
</dbReference>
<dbReference type="Gene3D" id="3.10.129.10">
    <property type="entry name" value="Hotdog Thioesterase"/>
    <property type="match status" value="1"/>
</dbReference>
<accession>A0ABT7HHI7</accession>
<evidence type="ECO:0000313" key="2">
    <source>
        <dbReference type="EMBL" id="MDK9579983.1"/>
    </source>
</evidence>
<dbReference type="InterPro" id="IPR054485">
    <property type="entry name" value="FlK-like_dom"/>
</dbReference>
<keyword evidence="3" id="KW-1185">Reference proteome</keyword>
<dbReference type="SUPFAM" id="SSF54637">
    <property type="entry name" value="Thioesterase/thiol ester dehydrase-isomerase"/>
    <property type="match status" value="1"/>
</dbReference>
<name>A0ABT7HHI7_9FUSO</name>
<dbReference type="PIRSF" id="PIRSF014972">
    <property type="entry name" value="FlK"/>
    <property type="match status" value="1"/>
</dbReference>
<reference evidence="2 3" key="1">
    <citation type="submission" date="2023-06" db="EMBL/GenBank/DDBJ databases">
        <title>Antibody response to the Sneathia vaginalis cytopathogenic toxin A during pregnancy.</title>
        <authorList>
            <person name="Mccoy Z.T."/>
            <person name="Serrano M.G."/>
            <person name="Spaine K."/>
            <person name="Edwards D.J."/>
            <person name="Buck G.A."/>
            <person name="Jefferson K."/>
        </authorList>
    </citation>
    <scope>NUCLEOTIDE SEQUENCE [LARGE SCALE GENOMIC DNA]</scope>
    <source>
        <strain evidence="2 3">CCUG 42621</strain>
    </source>
</reference>
<organism evidence="2 3">
    <name type="scientific">Sneathia sanguinegens</name>
    <dbReference type="NCBI Taxonomy" id="40543"/>
    <lineage>
        <taxon>Bacteria</taxon>
        <taxon>Fusobacteriati</taxon>
        <taxon>Fusobacteriota</taxon>
        <taxon>Fusobacteriia</taxon>
        <taxon>Fusobacteriales</taxon>
        <taxon>Leptotrichiaceae</taxon>
        <taxon>Sneathia</taxon>
    </lineage>
</organism>
<feature type="domain" description="Fluoroacetyl-CoA-specific thioesterase-like" evidence="1">
    <location>
        <begin position="16"/>
        <end position="120"/>
    </location>
</feature>
<dbReference type="PANTHER" id="PTHR36934">
    <property type="entry name" value="BLR0278 PROTEIN"/>
    <property type="match status" value="1"/>
</dbReference>
<sequence>MKKILVNSSLKKEMIVKEKDLASIWGSGKARVYATPCMIAFMELTSTELIDQFLENDEITVGTMVNIKHLKASPLGSKITCVSKIIVVNSKAITLEVKCYMNDDILIGVGTHGRYVVEKEKFEKKCYEINKGDLCKK</sequence>
<gene>
    <name evidence="2" type="ORF">QQA45_00350</name>
</gene>
<protein>
    <submittedName>
        <fullName evidence="2">Thioesterase family protein</fullName>
    </submittedName>
</protein>
<dbReference type="PANTHER" id="PTHR36934:SF1">
    <property type="entry name" value="THIOESTERASE DOMAIN-CONTAINING PROTEIN"/>
    <property type="match status" value="1"/>
</dbReference>
<evidence type="ECO:0000259" key="1">
    <source>
        <dbReference type="Pfam" id="PF22636"/>
    </source>
</evidence>
<evidence type="ECO:0000313" key="3">
    <source>
        <dbReference type="Proteomes" id="UP001225134"/>
    </source>
</evidence>
<dbReference type="Pfam" id="PF22636">
    <property type="entry name" value="FlK"/>
    <property type="match status" value="1"/>
</dbReference>
<comment type="caution">
    <text evidence="2">The sequence shown here is derived from an EMBL/GenBank/DDBJ whole genome shotgun (WGS) entry which is preliminary data.</text>
</comment>
<dbReference type="Proteomes" id="UP001225134">
    <property type="component" value="Unassembled WGS sequence"/>
</dbReference>
<dbReference type="InterPro" id="IPR029069">
    <property type="entry name" value="HotDog_dom_sf"/>
</dbReference>
<proteinExistence type="predicted"/>